<organism evidence="2 3">
    <name type="scientific">Phytophthora palmivora</name>
    <dbReference type="NCBI Taxonomy" id="4796"/>
    <lineage>
        <taxon>Eukaryota</taxon>
        <taxon>Sar</taxon>
        <taxon>Stramenopiles</taxon>
        <taxon>Oomycota</taxon>
        <taxon>Peronosporomycetes</taxon>
        <taxon>Peronosporales</taxon>
        <taxon>Peronosporaceae</taxon>
        <taxon>Phytophthora</taxon>
    </lineage>
</organism>
<feature type="non-terminal residue" evidence="2">
    <location>
        <position position="248"/>
    </location>
</feature>
<name>A0A2P4YIS1_9STRA</name>
<evidence type="ECO:0000313" key="3">
    <source>
        <dbReference type="Proteomes" id="UP000237271"/>
    </source>
</evidence>
<proteinExistence type="predicted"/>
<gene>
    <name evidence="2" type="ORF">PHPALM_4866</name>
</gene>
<accession>A0A2P4YIS1</accession>
<keyword evidence="3" id="KW-1185">Reference proteome</keyword>
<dbReference type="EMBL" id="NCKW01002383">
    <property type="protein sequence ID" value="POM77704.1"/>
    <property type="molecule type" value="Genomic_DNA"/>
</dbReference>
<protein>
    <submittedName>
        <fullName evidence="2">F-box protein</fullName>
    </submittedName>
</protein>
<keyword evidence="1" id="KW-0472">Membrane</keyword>
<evidence type="ECO:0000256" key="1">
    <source>
        <dbReference type="SAM" id="Phobius"/>
    </source>
</evidence>
<feature type="transmembrane region" description="Helical" evidence="1">
    <location>
        <begin position="146"/>
        <end position="169"/>
    </location>
</feature>
<sequence>MSASSWPKASDRRAPTYELGDLLLSALKLAPPPTERRTRRSQSRGVLTLEGFLALGSWLALTRGELSPRVHDLVGGILLVSSAGFCYLSVCHVLQRIPAAKRVCGLLLDRSNPRSWPREKRRLFLEVCTWMASVLSLYTATHSGWIAVGAGAMSAAGLAVVSDVLAAYLHVLETRLDPQQMIGIGGMLWLKVALSYVCVGYIISDTGRKLRDYVFGEEESEVQQFQSVDQLVFNYLLITLVGTSLIIA</sequence>
<dbReference type="Proteomes" id="UP000237271">
    <property type="component" value="Unassembled WGS sequence"/>
</dbReference>
<evidence type="ECO:0000313" key="2">
    <source>
        <dbReference type="EMBL" id="POM77704.1"/>
    </source>
</evidence>
<keyword evidence="1" id="KW-1133">Transmembrane helix</keyword>
<dbReference type="AlphaFoldDB" id="A0A2P4YIS1"/>
<feature type="transmembrane region" description="Helical" evidence="1">
    <location>
        <begin position="73"/>
        <end position="94"/>
    </location>
</feature>
<keyword evidence="1" id="KW-0812">Transmembrane</keyword>
<reference evidence="2 3" key="1">
    <citation type="journal article" date="2017" name="Genome Biol. Evol.">
        <title>Phytophthora megakarya and P. palmivora, closely related causal agents of cacao black pod rot, underwent increases in genome sizes and gene numbers by different mechanisms.</title>
        <authorList>
            <person name="Ali S.S."/>
            <person name="Shao J."/>
            <person name="Lary D.J."/>
            <person name="Kronmiller B."/>
            <person name="Shen D."/>
            <person name="Strem M.D."/>
            <person name="Amoako-Attah I."/>
            <person name="Akrofi A.Y."/>
            <person name="Begoude B.A."/>
            <person name="Ten Hoopen G.M."/>
            <person name="Coulibaly K."/>
            <person name="Kebe B.I."/>
            <person name="Melnick R.L."/>
            <person name="Guiltinan M.J."/>
            <person name="Tyler B.M."/>
            <person name="Meinhardt L.W."/>
            <person name="Bailey B.A."/>
        </authorList>
    </citation>
    <scope>NUCLEOTIDE SEQUENCE [LARGE SCALE GENOMIC DNA]</scope>
    <source>
        <strain evidence="3">sbr112.9</strain>
    </source>
</reference>
<feature type="transmembrane region" description="Helical" evidence="1">
    <location>
        <begin position="45"/>
        <end position="61"/>
    </location>
</feature>
<comment type="caution">
    <text evidence="2">The sequence shown here is derived from an EMBL/GenBank/DDBJ whole genome shotgun (WGS) entry which is preliminary data.</text>
</comment>
<feature type="transmembrane region" description="Helical" evidence="1">
    <location>
        <begin position="181"/>
        <end position="203"/>
    </location>
</feature>